<dbReference type="Proteomes" id="UP001054252">
    <property type="component" value="Unassembled WGS sequence"/>
</dbReference>
<accession>A0AAV5JLQ7</accession>
<sequence length="466" mass="53451">MDFTEDTTKQGKRLGEDVTSHSTTKKAKESIFSIYTSKPNLKLLKEAYGLLSSREKHDFEFELVPTIDEYHHFLQCSPAMDSCTFTPQAQHMKFTLEKVQEMLQAMWSFSFELSQSLVTTRDDSYGFNWNTALMALGKRLKGMTSSQRINFVALGIYGMMIFPIYVKTIVPMVIALFEQLLHTLVFNPASTVIVEILWSMKEFGLKDLATSHVASSLATINDVGFVLLTWNATHYLAPPEGHHSIPLLGIHGGVTYLVELASHQFAKAQSVPYLGETLQSNFDYMSSPAIVDKASEAHEMWEKCRMLPIWKEKGTRPQYEQWRLRWRAKLSLPWELLEKYDELALDHELLKKGKELSDQQVAGLKDKIASLEKDLVASKEICGKQKRSLEFAKEQRKKLLRVKADLKAREKENKELVEKVIKQQELKGKVIKWRNAYNNLLSDYDALQKELRTAKQSKQGEKEDTT</sequence>
<evidence type="ECO:0000313" key="4">
    <source>
        <dbReference type="EMBL" id="GKV15514.1"/>
    </source>
</evidence>
<evidence type="ECO:0000256" key="3">
    <source>
        <dbReference type="SAM" id="Phobius"/>
    </source>
</evidence>
<evidence type="ECO:0000256" key="1">
    <source>
        <dbReference type="SAM" id="Coils"/>
    </source>
</evidence>
<feature type="transmembrane region" description="Helical" evidence="3">
    <location>
        <begin position="149"/>
        <end position="174"/>
    </location>
</feature>
<feature type="region of interest" description="Disordered" evidence="2">
    <location>
        <begin position="1"/>
        <end position="21"/>
    </location>
</feature>
<proteinExistence type="predicted"/>
<name>A0AAV5JLQ7_9ROSI</name>
<dbReference type="EMBL" id="BPVZ01000043">
    <property type="protein sequence ID" value="GKV15514.1"/>
    <property type="molecule type" value="Genomic_DNA"/>
</dbReference>
<protein>
    <submittedName>
        <fullName evidence="4">Uncharacterized protein</fullName>
    </submittedName>
</protein>
<keyword evidence="5" id="KW-1185">Reference proteome</keyword>
<dbReference type="AlphaFoldDB" id="A0AAV5JLQ7"/>
<keyword evidence="3" id="KW-0472">Membrane</keyword>
<keyword evidence="1" id="KW-0175">Coiled coil</keyword>
<dbReference type="PANTHER" id="PTHR48200">
    <property type="entry name" value="PROTEIN, PUTATIVE-RELATED"/>
    <property type="match status" value="1"/>
</dbReference>
<keyword evidence="3" id="KW-1133">Transmembrane helix</keyword>
<feature type="coiled-coil region" evidence="1">
    <location>
        <begin position="354"/>
        <end position="464"/>
    </location>
</feature>
<feature type="compositionally biased region" description="Basic and acidic residues" evidence="2">
    <location>
        <begin position="1"/>
        <end position="19"/>
    </location>
</feature>
<dbReference type="PANTHER" id="PTHR48200:SF1">
    <property type="entry name" value="AMINOTRANSFERASE-LIKE PLANT MOBILE DOMAIN-CONTAINING PROTEIN"/>
    <property type="match status" value="1"/>
</dbReference>
<organism evidence="4 5">
    <name type="scientific">Rubroshorea leprosula</name>
    <dbReference type="NCBI Taxonomy" id="152421"/>
    <lineage>
        <taxon>Eukaryota</taxon>
        <taxon>Viridiplantae</taxon>
        <taxon>Streptophyta</taxon>
        <taxon>Embryophyta</taxon>
        <taxon>Tracheophyta</taxon>
        <taxon>Spermatophyta</taxon>
        <taxon>Magnoliopsida</taxon>
        <taxon>eudicotyledons</taxon>
        <taxon>Gunneridae</taxon>
        <taxon>Pentapetalae</taxon>
        <taxon>rosids</taxon>
        <taxon>malvids</taxon>
        <taxon>Malvales</taxon>
        <taxon>Dipterocarpaceae</taxon>
        <taxon>Rubroshorea</taxon>
    </lineage>
</organism>
<comment type="caution">
    <text evidence="4">The sequence shown here is derived from an EMBL/GenBank/DDBJ whole genome shotgun (WGS) entry which is preliminary data.</text>
</comment>
<keyword evidence="3" id="KW-0812">Transmembrane</keyword>
<evidence type="ECO:0000313" key="5">
    <source>
        <dbReference type="Proteomes" id="UP001054252"/>
    </source>
</evidence>
<evidence type="ECO:0000256" key="2">
    <source>
        <dbReference type="SAM" id="MobiDB-lite"/>
    </source>
</evidence>
<reference evidence="4 5" key="1">
    <citation type="journal article" date="2021" name="Commun. Biol.">
        <title>The genome of Shorea leprosula (Dipterocarpaceae) highlights the ecological relevance of drought in aseasonal tropical rainforests.</title>
        <authorList>
            <person name="Ng K.K.S."/>
            <person name="Kobayashi M.J."/>
            <person name="Fawcett J.A."/>
            <person name="Hatakeyama M."/>
            <person name="Paape T."/>
            <person name="Ng C.H."/>
            <person name="Ang C.C."/>
            <person name="Tnah L.H."/>
            <person name="Lee C.T."/>
            <person name="Nishiyama T."/>
            <person name="Sese J."/>
            <person name="O'Brien M.J."/>
            <person name="Copetti D."/>
            <person name="Mohd Noor M.I."/>
            <person name="Ong R.C."/>
            <person name="Putra M."/>
            <person name="Sireger I.Z."/>
            <person name="Indrioko S."/>
            <person name="Kosugi Y."/>
            <person name="Izuno A."/>
            <person name="Isagi Y."/>
            <person name="Lee S.L."/>
            <person name="Shimizu K.K."/>
        </authorList>
    </citation>
    <scope>NUCLEOTIDE SEQUENCE [LARGE SCALE GENOMIC DNA]</scope>
    <source>
        <strain evidence="4">214</strain>
    </source>
</reference>
<gene>
    <name evidence="4" type="ORF">SLEP1_g26301</name>
</gene>